<dbReference type="OrthoDB" id="39659at2759"/>
<dbReference type="InterPro" id="IPR019531">
    <property type="entry name" value="Pmp4"/>
</dbReference>
<dbReference type="Pfam" id="PF02466">
    <property type="entry name" value="Tim17"/>
    <property type="match status" value="1"/>
</dbReference>
<dbReference type="Proteomes" id="UP000757232">
    <property type="component" value="Unassembled WGS sequence"/>
</dbReference>
<dbReference type="EMBL" id="LNZH02000211">
    <property type="protein sequence ID" value="OCB85254.1"/>
    <property type="molecule type" value="Genomic_DNA"/>
</dbReference>
<organism evidence="1 2">
    <name type="scientific">Sanghuangporus baumii</name>
    <name type="common">Phellinus baumii</name>
    <dbReference type="NCBI Taxonomy" id="108892"/>
    <lineage>
        <taxon>Eukaryota</taxon>
        <taxon>Fungi</taxon>
        <taxon>Dikarya</taxon>
        <taxon>Basidiomycota</taxon>
        <taxon>Agaricomycotina</taxon>
        <taxon>Agaricomycetes</taxon>
        <taxon>Hymenochaetales</taxon>
        <taxon>Hymenochaetaceae</taxon>
        <taxon>Sanghuangporus</taxon>
    </lineage>
</organism>
<dbReference type="AlphaFoldDB" id="A0A9Q5HSQ8"/>
<sequence>MSTVNSILLDPKYHDLFSIIKGIRNGIVYGVKIRFPHALIMSILFSRQDWPTRLRNVVRMTRDHALNLAKFISLYKIMTIAQRRLNGGKSRTFDTFFAGLVGGYVVFGDRTPINEQIVLYVVSRVVASFLSRDRTDPICKAPSAPGMPARPLHPNARQFTIFAALAWGAVMWLFENSGERIQPGFGEVGWSQDIIVAQQIVDIN</sequence>
<dbReference type="PANTHER" id="PTHR15460:SF3">
    <property type="entry name" value="PEROXISOMAL MEMBRANE PROTEIN 4"/>
    <property type="match status" value="1"/>
</dbReference>
<evidence type="ECO:0000313" key="1">
    <source>
        <dbReference type="EMBL" id="OCB85254.1"/>
    </source>
</evidence>
<accession>A0A9Q5HSQ8</accession>
<gene>
    <name evidence="1" type="ORF">A7U60_g7881</name>
</gene>
<proteinExistence type="predicted"/>
<evidence type="ECO:0000313" key="2">
    <source>
        <dbReference type="Proteomes" id="UP000757232"/>
    </source>
</evidence>
<dbReference type="PANTHER" id="PTHR15460">
    <property type="entry name" value="PEROXISOMAL MEMBRANE PROTEIN 4"/>
    <property type="match status" value="1"/>
</dbReference>
<name>A0A9Q5HSQ8_SANBA</name>
<comment type="caution">
    <text evidence="1">The sequence shown here is derived from an EMBL/GenBank/DDBJ whole genome shotgun (WGS) entry which is preliminary data.</text>
</comment>
<reference evidence="1" key="1">
    <citation type="submission" date="2016-06" db="EMBL/GenBank/DDBJ databases">
        <title>Draft Genome sequence of the fungus Inonotus baumii.</title>
        <authorList>
            <person name="Zhu H."/>
            <person name="Lin W."/>
        </authorList>
    </citation>
    <scope>NUCLEOTIDE SEQUENCE</scope>
    <source>
        <strain evidence="1">821</strain>
    </source>
</reference>
<protein>
    <submittedName>
        <fullName evidence="1">Peroxisomal membrane protein 4</fullName>
    </submittedName>
</protein>
<dbReference type="GO" id="GO:0005778">
    <property type="term" value="C:peroxisomal membrane"/>
    <property type="evidence" value="ECO:0007669"/>
    <property type="project" value="TreeGrafter"/>
</dbReference>
<keyword evidence="2" id="KW-1185">Reference proteome</keyword>